<protein>
    <recommendedName>
        <fullName evidence="3">Nucleotidyl transferase AbiEii/AbiGii toxin family protein</fullName>
    </recommendedName>
</protein>
<accession>A0A971M2L8</accession>
<name>A0A971M2L8_9BACT</name>
<evidence type="ECO:0000313" key="2">
    <source>
        <dbReference type="Proteomes" id="UP000777265"/>
    </source>
</evidence>
<reference evidence="1" key="1">
    <citation type="journal article" date="2020" name="Biotechnol. Biofuels">
        <title>New insights from the biogas microbiome by comprehensive genome-resolved metagenomics of nearly 1600 species originating from multiple anaerobic digesters.</title>
        <authorList>
            <person name="Campanaro S."/>
            <person name="Treu L."/>
            <person name="Rodriguez-R L.M."/>
            <person name="Kovalovszki A."/>
            <person name="Ziels R.M."/>
            <person name="Maus I."/>
            <person name="Zhu X."/>
            <person name="Kougias P.G."/>
            <person name="Basile A."/>
            <person name="Luo G."/>
            <person name="Schluter A."/>
            <person name="Konstantinidis K.T."/>
            <person name="Angelidaki I."/>
        </authorList>
    </citation>
    <scope>NUCLEOTIDE SEQUENCE</scope>
    <source>
        <strain evidence="1">AS06rmzACSIP_7</strain>
    </source>
</reference>
<proteinExistence type="predicted"/>
<comment type="caution">
    <text evidence="1">The sequence shown here is derived from an EMBL/GenBank/DDBJ whole genome shotgun (WGS) entry which is preliminary data.</text>
</comment>
<evidence type="ECO:0008006" key="3">
    <source>
        <dbReference type="Google" id="ProtNLM"/>
    </source>
</evidence>
<sequence>MSSLCDSPVMEMAMESRGLRQRTRVPVDGREGNIAMLQLVAESLGDMKKKVVFLGGTIIPFLLTRKVPLDLRPSRDVDFIVDFDSKEELYEFEDGLWEQGFKRVSTGAVSKWKIDDVSVDVLPAGPVLDFNNKWCDEAVGHPTRVNIGKGMVVDIMPAHCFLGVKLTGFYRRGKDNYAESFDIYDLLVIIAGRPEIEKEIQEDASLELRGYLSRELRILSCKGDHFYELMERFCRNSEAARSVLPEALSRIRRIGGLN</sequence>
<dbReference type="AlphaFoldDB" id="A0A971M2L8"/>
<dbReference type="EMBL" id="JAAYEE010000094">
    <property type="protein sequence ID" value="NLW34902.1"/>
    <property type="molecule type" value="Genomic_DNA"/>
</dbReference>
<organism evidence="1 2">
    <name type="scientific">Syntrophorhabdus aromaticivorans</name>
    <dbReference type="NCBI Taxonomy" id="328301"/>
    <lineage>
        <taxon>Bacteria</taxon>
        <taxon>Pseudomonadati</taxon>
        <taxon>Thermodesulfobacteriota</taxon>
        <taxon>Syntrophorhabdia</taxon>
        <taxon>Syntrophorhabdales</taxon>
        <taxon>Syntrophorhabdaceae</taxon>
        <taxon>Syntrophorhabdus</taxon>
    </lineage>
</organism>
<gene>
    <name evidence="1" type="ORF">GXY80_05385</name>
</gene>
<dbReference type="Proteomes" id="UP000777265">
    <property type="component" value="Unassembled WGS sequence"/>
</dbReference>
<evidence type="ECO:0000313" key="1">
    <source>
        <dbReference type="EMBL" id="NLW34902.1"/>
    </source>
</evidence>
<reference evidence="1" key="2">
    <citation type="submission" date="2020-01" db="EMBL/GenBank/DDBJ databases">
        <authorList>
            <person name="Campanaro S."/>
        </authorList>
    </citation>
    <scope>NUCLEOTIDE SEQUENCE</scope>
    <source>
        <strain evidence="1">AS06rmzACSIP_7</strain>
    </source>
</reference>